<sequence length="110" mass="12630">MPTTLPSPPSSPTSVTGWSRRHYHRDRRRRIDCYDILQTIIRENERLEREEYEAMLKEAPAIIINFNKLKDQPPSILIKPDTPPQSPTSSTSLKRSANVRFATGPPKVFS</sequence>
<dbReference type="AlphaFoldDB" id="A0A8H7BS00"/>
<accession>A0A8H7BS00</accession>
<evidence type="ECO:0000313" key="2">
    <source>
        <dbReference type="EMBL" id="KAF7725650.1"/>
    </source>
</evidence>
<gene>
    <name evidence="2" type="ORF">EC973_009457</name>
</gene>
<organism evidence="2 3">
    <name type="scientific">Apophysomyces ossiformis</name>
    <dbReference type="NCBI Taxonomy" id="679940"/>
    <lineage>
        <taxon>Eukaryota</taxon>
        <taxon>Fungi</taxon>
        <taxon>Fungi incertae sedis</taxon>
        <taxon>Mucoromycota</taxon>
        <taxon>Mucoromycotina</taxon>
        <taxon>Mucoromycetes</taxon>
        <taxon>Mucorales</taxon>
        <taxon>Mucorineae</taxon>
        <taxon>Mucoraceae</taxon>
        <taxon>Apophysomyces</taxon>
    </lineage>
</organism>
<keyword evidence="3" id="KW-1185">Reference proteome</keyword>
<feature type="compositionally biased region" description="Pro residues" evidence="1">
    <location>
        <begin position="1"/>
        <end position="11"/>
    </location>
</feature>
<protein>
    <submittedName>
        <fullName evidence="2">Uncharacterized protein</fullName>
    </submittedName>
</protein>
<dbReference type="EMBL" id="JABAYA010000092">
    <property type="protein sequence ID" value="KAF7725650.1"/>
    <property type="molecule type" value="Genomic_DNA"/>
</dbReference>
<evidence type="ECO:0000256" key="1">
    <source>
        <dbReference type="SAM" id="MobiDB-lite"/>
    </source>
</evidence>
<name>A0A8H7BS00_9FUNG</name>
<feature type="region of interest" description="Disordered" evidence="1">
    <location>
        <begin position="73"/>
        <end position="110"/>
    </location>
</feature>
<reference evidence="2" key="1">
    <citation type="submission" date="2020-01" db="EMBL/GenBank/DDBJ databases">
        <title>Genome Sequencing of Three Apophysomyces-Like Fungal Strains Confirms a Novel Fungal Genus in the Mucoromycota with divergent Burkholderia-like Endosymbiotic Bacteria.</title>
        <authorList>
            <person name="Stajich J.E."/>
            <person name="Macias A.M."/>
            <person name="Carter-House D."/>
            <person name="Lovett B."/>
            <person name="Kasson L.R."/>
            <person name="Berry K."/>
            <person name="Grigoriev I."/>
            <person name="Chang Y."/>
            <person name="Spatafora J."/>
            <person name="Kasson M.T."/>
        </authorList>
    </citation>
    <scope>NUCLEOTIDE SEQUENCE</scope>
    <source>
        <strain evidence="2">NRRL A-21654</strain>
    </source>
</reference>
<evidence type="ECO:0000313" key="3">
    <source>
        <dbReference type="Proteomes" id="UP000605846"/>
    </source>
</evidence>
<feature type="region of interest" description="Disordered" evidence="1">
    <location>
        <begin position="1"/>
        <end position="22"/>
    </location>
</feature>
<dbReference type="Proteomes" id="UP000605846">
    <property type="component" value="Unassembled WGS sequence"/>
</dbReference>
<proteinExistence type="predicted"/>
<comment type="caution">
    <text evidence="2">The sequence shown here is derived from an EMBL/GenBank/DDBJ whole genome shotgun (WGS) entry which is preliminary data.</text>
</comment>